<dbReference type="RefSeq" id="WP_315728106.1">
    <property type="nucleotide sequence ID" value="NZ_JAVUPU010000011.1"/>
</dbReference>
<protein>
    <recommendedName>
        <fullName evidence="5">Protein TonB</fullName>
    </recommendedName>
</protein>
<evidence type="ECO:0000256" key="1">
    <source>
        <dbReference type="SAM" id="MobiDB-lite"/>
    </source>
</evidence>
<feature type="region of interest" description="Disordered" evidence="1">
    <location>
        <begin position="123"/>
        <end position="150"/>
    </location>
</feature>
<accession>A0ABU3QBB9</accession>
<name>A0ABU3QBB9_9SPHN</name>
<feature type="transmembrane region" description="Helical" evidence="2">
    <location>
        <begin position="22"/>
        <end position="42"/>
    </location>
</feature>
<organism evidence="3 4">
    <name type="scientific">Sphingosinicella rhizophila</name>
    <dbReference type="NCBI Taxonomy" id="3050082"/>
    <lineage>
        <taxon>Bacteria</taxon>
        <taxon>Pseudomonadati</taxon>
        <taxon>Pseudomonadota</taxon>
        <taxon>Alphaproteobacteria</taxon>
        <taxon>Sphingomonadales</taxon>
        <taxon>Sphingosinicellaceae</taxon>
        <taxon>Sphingosinicella</taxon>
    </lineage>
</organism>
<dbReference type="EMBL" id="JAVUPU010000011">
    <property type="protein sequence ID" value="MDT9600699.1"/>
    <property type="molecule type" value="Genomic_DNA"/>
</dbReference>
<dbReference type="Proteomes" id="UP001259572">
    <property type="component" value="Unassembled WGS sequence"/>
</dbReference>
<gene>
    <name evidence="3" type="ORF">RQX22_17185</name>
</gene>
<sequence length="250" mass="26796">MHPAFDSSVQNNSEGPFIRRRAISLALTIAAEILLILALLTLNGPPGERSQSRGPVLLDLTPEAEKAPPAKPKQAPAKPKTREMPPVPVPPPPVKPPPIPSKNPLPYFIPMTKEELAASDISKFRNPGKGQGDQQASAPGDSEKVGTAPNGEPMYAARWYREPTDAELGAYLPARMPPGGGWGIIACKTVSGYRVEDCVELANSPPGSHLAGAVRQAAWQFRVRPPRVGGKELVGTWVRIRIDYGTTAPE</sequence>
<evidence type="ECO:0000313" key="4">
    <source>
        <dbReference type="Proteomes" id="UP001259572"/>
    </source>
</evidence>
<evidence type="ECO:0000313" key="3">
    <source>
        <dbReference type="EMBL" id="MDT9600699.1"/>
    </source>
</evidence>
<keyword evidence="2" id="KW-0472">Membrane</keyword>
<proteinExistence type="predicted"/>
<comment type="caution">
    <text evidence="3">The sequence shown here is derived from an EMBL/GenBank/DDBJ whole genome shotgun (WGS) entry which is preliminary data.</text>
</comment>
<keyword evidence="2" id="KW-1133">Transmembrane helix</keyword>
<feature type="compositionally biased region" description="Pro residues" evidence="1">
    <location>
        <begin position="85"/>
        <end position="101"/>
    </location>
</feature>
<keyword evidence="4" id="KW-1185">Reference proteome</keyword>
<reference evidence="3 4" key="1">
    <citation type="submission" date="2023-05" db="EMBL/GenBank/DDBJ databases">
        <authorList>
            <person name="Guo Y."/>
        </authorList>
    </citation>
    <scope>NUCLEOTIDE SEQUENCE [LARGE SCALE GENOMIC DNA]</scope>
    <source>
        <strain evidence="3 4">GR2756</strain>
    </source>
</reference>
<keyword evidence="2" id="KW-0812">Transmembrane</keyword>
<evidence type="ECO:0000256" key="2">
    <source>
        <dbReference type="SAM" id="Phobius"/>
    </source>
</evidence>
<evidence type="ECO:0008006" key="5">
    <source>
        <dbReference type="Google" id="ProtNLM"/>
    </source>
</evidence>
<feature type="region of interest" description="Disordered" evidence="1">
    <location>
        <begin position="46"/>
        <end position="101"/>
    </location>
</feature>